<dbReference type="CDD" id="cd00093">
    <property type="entry name" value="HTH_XRE"/>
    <property type="match status" value="1"/>
</dbReference>
<dbReference type="GO" id="GO:0003677">
    <property type="term" value="F:DNA binding"/>
    <property type="evidence" value="ECO:0007669"/>
    <property type="project" value="UniProtKB-KW"/>
</dbReference>
<dbReference type="GO" id="GO:0016987">
    <property type="term" value="F:sigma factor activity"/>
    <property type="evidence" value="ECO:0007669"/>
    <property type="project" value="UniProtKB-KW"/>
</dbReference>
<dbReference type="SUPFAM" id="SSF88659">
    <property type="entry name" value="Sigma3 and sigma4 domains of RNA polymerase sigma factors"/>
    <property type="match status" value="1"/>
</dbReference>
<evidence type="ECO:0000313" key="6">
    <source>
        <dbReference type="EMBL" id="ALV83472.1"/>
    </source>
</evidence>
<name>A0A0U3TKA0_9CAUD</name>
<dbReference type="InterPro" id="IPR007627">
    <property type="entry name" value="RNA_pol_sigma70_r2"/>
</dbReference>
<keyword evidence="1" id="KW-0805">Transcription regulation</keyword>
<evidence type="ECO:0000259" key="5">
    <source>
        <dbReference type="PROSITE" id="PS50943"/>
    </source>
</evidence>
<dbReference type="GeneID" id="55599468"/>
<keyword evidence="4" id="KW-0804">Transcription</keyword>
<dbReference type="InterPro" id="IPR014284">
    <property type="entry name" value="RNA_pol_sigma-70_dom"/>
</dbReference>
<dbReference type="RefSeq" id="YP_009830054.1">
    <property type="nucleotide sequence ID" value="NC_048633.1"/>
</dbReference>
<evidence type="ECO:0000313" key="7">
    <source>
        <dbReference type="Proteomes" id="UP000260420"/>
    </source>
</evidence>
<dbReference type="Pfam" id="PF01381">
    <property type="entry name" value="HTH_3"/>
    <property type="match status" value="1"/>
</dbReference>
<reference evidence="6 7" key="1">
    <citation type="journal article" date="2016" name="Genome Announc.">
        <title>Genome Sequence of Bacillus cereus Phage vB_BceS-MY192.</title>
        <authorList>
            <person name="Yang Y."/>
            <person name="Zhan L."/>
            <person name="Chen J."/>
            <person name="Zhang Y."/>
            <person name="Sun Y."/>
            <person name="Yang Z."/>
            <person name="Jiang L."/>
            <person name="Zhu H."/>
            <person name="Zhang Y."/>
            <person name="Lu Y."/>
            <person name="Mei L."/>
        </authorList>
    </citation>
    <scope>NUCLEOTIDE SEQUENCE [LARGE SCALE GENOMIC DNA]</scope>
</reference>
<dbReference type="Pfam" id="PF04542">
    <property type="entry name" value="Sigma70_r2"/>
    <property type="match status" value="1"/>
</dbReference>
<accession>A0A0U3TKA0</accession>
<dbReference type="GO" id="GO:0000428">
    <property type="term" value="C:DNA-directed RNA polymerase complex"/>
    <property type="evidence" value="ECO:0007669"/>
    <property type="project" value="UniProtKB-KW"/>
</dbReference>
<dbReference type="KEGG" id="vg:55599468"/>
<dbReference type="Gene3D" id="1.10.1740.10">
    <property type="match status" value="1"/>
</dbReference>
<evidence type="ECO:0000256" key="3">
    <source>
        <dbReference type="ARBA" id="ARBA00023125"/>
    </source>
</evidence>
<evidence type="ECO:0000256" key="1">
    <source>
        <dbReference type="ARBA" id="ARBA00023015"/>
    </source>
</evidence>
<evidence type="ECO:0000256" key="2">
    <source>
        <dbReference type="ARBA" id="ARBA00023082"/>
    </source>
</evidence>
<keyword evidence="6" id="KW-0240">DNA-directed RNA polymerase</keyword>
<dbReference type="EMBL" id="KT725776">
    <property type="protein sequence ID" value="ALV83472.1"/>
    <property type="molecule type" value="Genomic_DNA"/>
</dbReference>
<organism evidence="6 7">
    <name type="scientific">Bacillus phage vB_BceS-MY192</name>
    <dbReference type="NCBI Taxonomy" id="1759525"/>
    <lineage>
        <taxon>Viruses</taxon>
        <taxon>Duplodnaviria</taxon>
        <taxon>Heunggongvirae</taxon>
        <taxon>Uroviricota</taxon>
        <taxon>Caudoviricetes</taxon>
        <taxon>Hubeivirus</taxon>
        <taxon>Hubeivirus MY192</taxon>
    </lineage>
</organism>
<dbReference type="InterPro" id="IPR013325">
    <property type="entry name" value="RNA_pol_sigma_r2"/>
</dbReference>
<dbReference type="Gene3D" id="1.20.140.160">
    <property type="match status" value="1"/>
</dbReference>
<dbReference type="GO" id="GO:0006352">
    <property type="term" value="P:DNA-templated transcription initiation"/>
    <property type="evidence" value="ECO:0007669"/>
    <property type="project" value="InterPro"/>
</dbReference>
<protein>
    <submittedName>
        <fullName evidence="6">DNA-directed RNA polymerase sigma-70 factor</fullName>
    </submittedName>
</protein>
<dbReference type="Proteomes" id="UP000260420">
    <property type="component" value="Segment"/>
</dbReference>
<keyword evidence="7" id="KW-1185">Reference proteome</keyword>
<sequence length="314" mass="36269">MGDEQKDLIEQEDVLMMTDDDFMKKYSRLVYYYVNKYFSNIAKAIEQETNLNMDDLIQSGMLGLVTARRDFKTELGFKFTTFAVPIILGYIRKAVRDSQKIRITNEVYEIKGKISRMKLHDEEVESIAKLLEVSVRDVKTAKEFNPRTISLQTPLNKEVNKEKVTLENTLIDKKTSMTLDNVIKKMIITAFLSTLCSKEKFVWELHAKNMTQAAIGKRLGVTQTQISRILKGIYKKAEEYGNKHSLRDIGKTRFEKTIENHVRQSSHGNWLDIAESNGVSRGAFWYRLREGWSYEMAATQPLGSQGTRKNKQVI</sequence>
<dbReference type="PANTHER" id="PTHR30385">
    <property type="entry name" value="SIGMA FACTOR F FLAGELLAR"/>
    <property type="match status" value="1"/>
</dbReference>
<keyword evidence="2" id="KW-0731">Sigma factor</keyword>
<dbReference type="PROSITE" id="PS50943">
    <property type="entry name" value="HTH_CROC1"/>
    <property type="match status" value="1"/>
</dbReference>
<evidence type="ECO:0000256" key="4">
    <source>
        <dbReference type="ARBA" id="ARBA00023163"/>
    </source>
</evidence>
<feature type="domain" description="HTH cro/C1-type" evidence="5">
    <location>
        <begin position="207"/>
        <end position="235"/>
    </location>
</feature>
<keyword evidence="3" id="KW-0238">DNA-binding</keyword>
<dbReference type="InterPro" id="IPR001387">
    <property type="entry name" value="Cro/C1-type_HTH"/>
</dbReference>
<dbReference type="NCBIfam" id="TIGR02937">
    <property type="entry name" value="sigma70-ECF"/>
    <property type="match status" value="1"/>
</dbReference>
<proteinExistence type="predicted"/>
<dbReference type="SUPFAM" id="SSF88946">
    <property type="entry name" value="Sigma2 domain of RNA polymerase sigma factors"/>
    <property type="match status" value="1"/>
</dbReference>
<dbReference type="InterPro" id="IPR013324">
    <property type="entry name" value="RNA_pol_sigma_r3/r4-like"/>
</dbReference>